<keyword evidence="5" id="KW-1185">Reference proteome</keyword>
<feature type="domain" description="Small-subunit processome Utp12" evidence="3">
    <location>
        <begin position="136"/>
        <end position="242"/>
    </location>
</feature>
<dbReference type="PANTHER" id="PTHR19858:SF0">
    <property type="entry name" value="PERIODIC TRYPTOPHAN PROTEIN 2 HOMOLOG"/>
    <property type="match status" value="1"/>
</dbReference>
<organism evidence="4 5">
    <name type="scientific">Gnathostoma spinigerum</name>
    <dbReference type="NCBI Taxonomy" id="75299"/>
    <lineage>
        <taxon>Eukaryota</taxon>
        <taxon>Metazoa</taxon>
        <taxon>Ecdysozoa</taxon>
        <taxon>Nematoda</taxon>
        <taxon>Chromadorea</taxon>
        <taxon>Rhabditida</taxon>
        <taxon>Spirurina</taxon>
        <taxon>Gnathostomatomorpha</taxon>
        <taxon>Gnathostomatoidea</taxon>
        <taxon>Gnathostomatidae</taxon>
        <taxon>Gnathostoma</taxon>
    </lineage>
</organism>
<gene>
    <name evidence="4" type="ORF">AB6A40_009982</name>
</gene>
<dbReference type="EMBL" id="JBGFUD010011665">
    <property type="protein sequence ID" value="MFH4983273.1"/>
    <property type="molecule type" value="Genomic_DNA"/>
</dbReference>
<dbReference type="InterPro" id="IPR007148">
    <property type="entry name" value="SSU_processome_Utp12"/>
</dbReference>
<keyword evidence="2" id="KW-0677">Repeat</keyword>
<dbReference type="InterPro" id="IPR027145">
    <property type="entry name" value="PWP2"/>
</dbReference>
<proteinExistence type="predicted"/>
<dbReference type="AlphaFoldDB" id="A0ABD6ETJ3"/>
<reference evidence="4 5" key="1">
    <citation type="submission" date="2024-08" db="EMBL/GenBank/DDBJ databases">
        <title>Gnathostoma spinigerum genome.</title>
        <authorList>
            <person name="Gonzalez-Bertolin B."/>
            <person name="Monzon S."/>
            <person name="Zaballos A."/>
            <person name="Jimenez P."/>
            <person name="Dekumyoy P."/>
            <person name="Varona S."/>
            <person name="Cuesta I."/>
            <person name="Sumanam S."/>
            <person name="Adisakwattana P."/>
            <person name="Gasser R.B."/>
            <person name="Hernandez-Gonzalez A."/>
            <person name="Young N.D."/>
            <person name="Perteguer M.J."/>
        </authorList>
    </citation>
    <scope>NUCLEOTIDE SEQUENCE [LARGE SCALE GENOMIC DNA]</scope>
    <source>
        <strain evidence="4">AL3</strain>
        <tissue evidence="4">Liver</tissue>
    </source>
</reference>
<accession>A0ABD6ETJ3</accession>
<evidence type="ECO:0000259" key="3">
    <source>
        <dbReference type="Pfam" id="PF04003"/>
    </source>
</evidence>
<evidence type="ECO:0000256" key="1">
    <source>
        <dbReference type="ARBA" id="ARBA00022574"/>
    </source>
</evidence>
<dbReference type="Pfam" id="PF04003">
    <property type="entry name" value="Utp12"/>
    <property type="match status" value="1"/>
</dbReference>
<name>A0ABD6ETJ3_9BILA</name>
<sequence>MIMKKLKLTTNRSLDGVTPDINRRQFSEFGNMALIDVSDSEEEVDGKKRIKIAGTRHSDLGERSARPVMRVLDLHFSPTGRSFAVCSTEGVAVFSLDHRKMFDPFQLAIDVTPKNVRHALAEGDFSTALCMSLRLNQSNIIEEVVLGTPVAQVEIVARSLSSVYAEKFLKWLSEGSSQLSTRHVHFWQLWLKYLLLEHARYFKDNKAKNLTALNSIQQLISNNITPVAKLCDQNKYTIQYLLAARKIKRSA</sequence>
<dbReference type="PANTHER" id="PTHR19858">
    <property type="entry name" value="WD40 REPEAT PROTEIN"/>
    <property type="match status" value="1"/>
</dbReference>
<dbReference type="Proteomes" id="UP001608902">
    <property type="component" value="Unassembled WGS sequence"/>
</dbReference>
<comment type="caution">
    <text evidence="4">The sequence shown here is derived from an EMBL/GenBank/DDBJ whole genome shotgun (WGS) entry which is preliminary data.</text>
</comment>
<keyword evidence="1" id="KW-0853">WD repeat</keyword>
<evidence type="ECO:0000313" key="4">
    <source>
        <dbReference type="EMBL" id="MFH4983273.1"/>
    </source>
</evidence>
<evidence type="ECO:0000256" key="2">
    <source>
        <dbReference type="ARBA" id="ARBA00022737"/>
    </source>
</evidence>
<evidence type="ECO:0000313" key="5">
    <source>
        <dbReference type="Proteomes" id="UP001608902"/>
    </source>
</evidence>
<protein>
    <recommendedName>
        <fullName evidence="3">Small-subunit processome Utp12 domain-containing protein</fullName>
    </recommendedName>
</protein>